<dbReference type="AlphaFoldDB" id="A0A1X9N8L1"/>
<protein>
    <submittedName>
        <fullName evidence="7">SAM-dependent methyltransferase</fullName>
    </submittedName>
</protein>
<dbReference type="PANTHER" id="PTHR43667">
    <property type="entry name" value="CYCLOPROPANE-FATTY-ACYL-PHOSPHOLIPID SYNTHASE"/>
    <property type="match status" value="1"/>
</dbReference>
<keyword evidence="4" id="KW-0949">S-adenosyl-L-methionine</keyword>
<comment type="similarity">
    <text evidence="1">Belongs to the CFA/CMAS family.</text>
</comment>
<name>A0A1X9N8L1_9GAMM</name>
<evidence type="ECO:0000256" key="1">
    <source>
        <dbReference type="ARBA" id="ARBA00010815"/>
    </source>
</evidence>
<dbReference type="InterPro" id="IPR029063">
    <property type="entry name" value="SAM-dependent_MTases_sf"/>
</dbReference>
<proteinExistence type="inferred from homology"/>
<dbReference type="Proteomes" id="UP000193450">
    <property type="component" value="Chromosome"/>
</dbReference>
<feature type="active site" evidence="6">
    <location>
        <position position="394"/>
    </location>
</feature>
<keyword evidence="5" id="KW-0443">Lipid metabolism</keyword>
<dbReference type="EMBL" id="CP019343">
    <property type="protein sequence ID" value="ARN73424.1"/>
    <property type="molecule type" value="Genomic_DNA"/>
</dbReference>
<dbReference type="PIRSF" id="PIRSF003085">
    <property type="entry name" value="CMAS"/>
    <property type="match status" value="1"/>
</dbReference>
<evidence type="ECO:0000313" key="7">
    <source>
        <dbReference type="EMBL" id="ARN73424.1"/>
    </source>
</evidence>
<sequence>MSIASINDNKASREVKASFWDAMAKKALLKAMSHITKGRLVLQEDGEVYEFGESADKAELIAHVFIHHPSTYKDILFGGSIGSAEAYMLGSWSSSSLLDVIRLMTLNLEMLNKMDNTRPILNRISSKIMHVLNANTQSGSRKNISAHYDLGNDFFSLFLDPTMMYSSAIFPSEDASLEEASLFKLDSICKKLRLSEDDHLMEVGTGWGGLAIHAAKNYGCKVTTTTISQEQYDFACAAVKREGLEDKVTLLLEDYRDLEGKYDKLVSIEMIEAVGHEYYDNYFAKCSSLLKDDGLMLIQAITIADQRYQEAKRTVDFIQRYIFPGGCLPSNEIIAQCVSRNTDMMIVNHHDIGLDYAKTLAEWRKRFHAEMETVKQMGFDDIFCRMWEFYLCYCEGGFAERAISTAQIVFAKPGARAIAPAH</sequence>
<reference evidence="7 8" key="1">
    <citation type="submission" date="2016-11" db="EMBL/GenBank/DDBJ databases">
        <title>Trade-off between light-utilization and light-protection in marine flavobacteria.</title>
        <authorList>
            <person name="Kumagai Y."/>
        </authorList>
    </citation>
    <scope>NUCLEOTIDE SEQUENCE [LARGE SCALE GENOMIC DNA]</scope>
    <source>
        <strain evidence="7 8">NBRC 107125</strain>
    </source>
</reference>
<dbReference type="Pfam" id="PF02353">
    <property type="entry name" value="CMAS"/>
    <property type="match status" value="1"/>
</dbReference>
<keyword evidence="8" id="KW-1185">Reference proteome</keyword>
<dbReference type="Gene3D" id="3.40.50.150">
    <property type="entry name" value="Vaccinia Virus protein VP39"/>
    <property type="match status" value="1"/>
</dbReference>
<dbReference type="CDD" id="cd02440">
    <property type="entry name" value="AdoMet_MTases"/>
    <property type="match status" value="1"/>
</dbReference>
<dbReference type="RefSeq" id="WP_085757537.1">
    <property type="nucleotide sequence ID" value="NZ_CP019343.1"/>
</dbReference>
<dbReference type="PANTHER" id="PTHR43667:SF2">
    <property type="entry name" value="FATTY ACID C-METHYL TRANSFERASE"/>
    <property type="match status" value="1"/>
</dbReference>
<dbReference type="OrthoDB" id="9782855at2"/>
<dbReference type="STRING" id="716816.BST96_04435"/>
<gene>
    <name evidence="7" type="ORF">BST96_04435</name>
</gene>
<organism evidence="7 8">
    <name type="scientific">Oceanicoccus sagamiensis</name>
    <dbReference type="NCBI Taxonomy" id="716816"/>
    <lineage>
        <taxon>Bacteria</taxon>
        <taxon>Pseudomonadati</taxon>
        <taxon>Pseudomonadota</taxon>
        <taxon>Gammaproteobacteria</taxon>
        <taxon>Cellvibrionales</taxon>
        <taxon>Spongiibacteraceae</taxon>
        <taxon>Oceanicoccus</taxon>
    </lineage>
</organism>
<evidence type="ECO:0000256" key="6">
    <source>
        <dbReference type="PIRSR" id="PIRSR003085-1"/>
    </source>
</evidence>
<evidence type="ECO:0000256" key="2">
    <source>
        <dbReference type="ARBA" id="ARBA00022603"/>
    </source>
</evidence>
<keyword evidence="2 7" id="KW-0489">Methyltransferase</keyword>
<dbReference type="GO" id="GO:0032259">
    <property type="term" value="P:methylation"/>
    <property type="evidence" value="ECO:0007669"/>
    <property type="project" value="UniProtKB-KW"/>
</dbReference>
<accession>A0A1X9N8L1</accession>
<evidence type="ECO:0000256" key="3">
    <source>
        <dbReference type="ARBA" id="ARBA00022679"/>
    </source>
</evidence>
<dbReference type="GO" id="GO:0008168">
    <property type="term" value="F:methyltransferase activity"/>
    <property type="evidence" value="ECO:0007669"/>
    <property type="project" value="UniProtKB-KW"/>
</dbReference>
<dbReference type="SUPFAM" id="SSF53335">
    <property type="entry name" value="S-adenosyl-L-methionine-dependent methyltransferases"/>
    <property type="match status" value="1"/>
</dbReference>
<evidence type="ECO:0000313" key="8">
    <source>
        <dbReference type="Proteomes" id="UP000193450"/>
    </source>
</evidence>
<dbReference type="KEGG" id="osg:BST96_04435"/>
<evidence type="ECO:0000256" key="4">
    <source>
        <dbReference type="ARBA" id="ARBA00022691"/>
    </source>
</evidence>
<keyword evidence="3 7" id="KW-0808">Transferase</keyword>
<dbReference type="InterPro" id="IPR003333">
    <property type="entry name" value="CMAS"/>
</dbReference>
<dbReference type="InterPro" id="IPR050723">
    <property type="entry name" value="CFA/CMAS"/>
</dbReference>
<dbReference type="GO" id="GO:0008610">
    <property type="term" value="P:lipid biosynthetic process"/>
    <property type="evidence" value="ECO:0007669"/>
    <property type="project" value="InterPro"/>
</dbReference>
<evidence type="ECO:0000256" key="5">
    <source>
        <dbReference type="ARBA" id="ARBA00023098"/>
    </source>
</evidence>